<proteinExistence type="predicted"/>
<dbReference type="Proteomes" id="UP001301350">
    <property type="component" value="Unassembled WGS sequence"/>
</dbReference>
<evidence type="ECO:0000256" key="1">
    <source>
        <dbReference type="SAM" id="Phobius"/>
    </source>
</evidence>
<keyword evidence="2" id="KW-0732">Signal</keyword>
<keyword evidence="1" id="KW-0472">Membrane</keyword>
<evidence type="ECO:0000256" key="2">
    <source>
        <dbReference type="SAM" id="SignalP"/>
    </source>
</evidence>
<evidence type="ECO:0000313" key="3">
    <source>
        <dbReference type="EMBL" id="KAK4535769.1"/>
    </source>
</evidence>
<organism evidence="3 4">
    <name type="scientific">Cyanidium caldarium</name>
    <name type="common">Red alga</name>
    <dbReference type="NCBI Taxonomy" id="2771"/>
    <lineage>
        <taxon>Eukaryota</taxon>
        <taxon>Rhodophyta</taxon>
        <taxon>Bangiophyceae</taxon>
        <taxon>Cyanidiales</taxon>
        <taxon>Cyanidiaceae</taxon>
        <taxon>Cyanidium</taxon>
    </lineage>
</organism>
<keyword evidence="4" id="KW-1185">Reference proteome</keyword>
<keyword evidence="1" id="KW-1133">Transmembrane helix</keyword>
<feature type="signal peptide" evidence="2">
    <location>
        <begin position="1"/>
        <end position="45"/>
    </location>
</feature>
<protein>
    <recommendedName>
        <fullName evidence="5">Translocon-associated protein subunit beta</fullName>
    </recommendedName>
</protein>
<keyword evidence="1" id="KW-0812">Transmembrane</keyword>
<dbReference type="Pfam" id="PF05753">
    <property type="entry name" value="TRAP_beta"/>
    <property type="match status" value="1"/>
</dbReference>
<evidence type="ECO:0000313" key="4">
    <source>
        <dbReference type="Proteomes" id="UP001301350"/>
    </source>
</evidence>
<gene>
    <name evidence="3" type="ORF">CDCA_CDCA06G1794</name>
</gene>
<feature type="chain" id="PRO_5043642421" description="Translocon-associated protein subunit beta" evidence="2">
    <location>
        <begin position="46"/>
        <end position="287"/>
    </location>
</feature>
<dbReference type="EMBL" id="JANCYW010000006">
    <property type="protein sequence ID" value="KAK4535769.1"/>
    <property type="molecule type" value="Genomic_DNA"/>
</dbReference>
<comment type="caution">
    <text evidence="3">The sequence shown here is derived from an EMBL/GenBank/DDBJ whole genome shotgun (WGS) entry which is preliminary data.</text>
</comment>
<dbReference type="AlphaFoldDB" id="A0AAV9IU08"/>
<evidence type="ECO:0008006" key="5">
    <source>
        <dbReference type="Google" id="ProtNLM"/>
    </source>
</evidence>
<reference evidence="3 4" key="1">
    <citation type="submission" date="2022-07" db="EMBL/GenBank/DDBJ databases">
        <title>Genome-wide signatures of adaptation to extreme environments.</title>
        <authorList>
            <person name="Cho C.H."/>
            <person name="Yoon H.S."/>
        </authorList>
    </citation>
    <scope>NUCLEOTIDE SEQUENCE [LARGE SCALE GENOMIC DNA]</scope>
    <source>
        <strain evidence="3 4">DBV 063 E5</strain>
    </source>
</reference>
<name>A0AAV9IU08_CYACA</name>
<feature type="transmembrane region" description="Helical" evidence="1">
    <location>
        <begin position="254"/>
        <end position="272"/>
    </location>
</feature>
<sequence length="287" mass="30662">MGLVGEMSSRRDRRTVCQSHRAASFWPILLTALLALFAFSAPSCATEESVSGMACRAGRQVPVTKNASAAADSAMLLFHRKVYPPNRKADIVLSGSMIGVPLVQGARSVVRYALHNVGTRAALSVKVWEAANAFPAIAFHFAGAQGPPEKGDAGPQLVASWERIEPGAFVSINCSVTPLLGAAAERAASMRLPLTFGHANVYPLLPAQLEYRWEAPRGVAHTAVHQAQSSTEGYAVVESATGHDRRVAWHLRAAAAYGMASLVLAGVPYVAARRWERSVARRAVAKR</sequence>
<accession>A0AAV9IU08</accession>